<evidence type="ECO:0000256" key="1">
    <source>
        <dbReference type="ARBA" id="ARBA00004651"/>
    </source>
</evidence>
<dbReference type="PANTHER" id="PTHR30221">
    <property type="entry name" value="SMALL-CONDUCTANCE MECHANOSENSITIVE CHANNEL"/>
    <property type="match status" value="1"/>
</dbReference>
<dbReference type="EMBL" id="CP022198">
    <property type="protein sequence ID" value="AXA65656.1"/>
    <property type="molecule type" value="Genomic_DNA"/>
</dbReference>
<keyword evidence="7" id="KW-0997">Cell inner membrane</keyword>
<dbReference type="Proteomes" id="UP000250579">
    <property type="component" value="Chromosome"/>
</dbReference>
<dbReference type="PROSITE" id="PS01246">
    <property type="entry name" value="UPF0003"/>
    <property type="match status" value="1"/>
</dbReference>
<keyword evidence="7" id="KW-0407">Ion channel</keyword>
<dbReference type="Gene3D" id="2.30.30.60">
    <property type="match status" value="1"/>
</dbReference>
<organism evidence="10 11">
    <name type="scientific">Pseudomonas oryzihabitans</name>
    <dbReference type="NCBI Taxonomy" id="47885"/>
    <lineage>
        <taxon>Bacteria</taxon>
        <taxon>Pseudomonadati</taxon>
        <taxon>Pseudomonadota</taxon>
        <taxon>Gammaproteobacteria</taxon>
        <taxon>Pseudomonadales</taxon>
        <taxon>Pseudomonadaceae</taxon>
        <taxon>Pseudomonas</taxon>
    </lineage>
</organism>
<reference evidence="10 11" key="1">
    <citation type="submission" date="2017-06" db="EMBL/GenBank/DDBJ databases">
        <title>Evolution towards high GC content and high-temperature stress adaptation in endophytic Pseudomonas oryzihabitans impacted its plant-growth promoting traits.</title>
        <authorList>
            <person name="Nascimento F.X."/>
        </authorList>
    </citation>
    <scope>NUCLEOTIDE SEQUENCE [LARGE SCALE GENOMIC DNA]</scope>
    <source>
        <strain evidence="10 11">MS8</strain>
    </source>
</reference>
<sequence>MDIENQYNHLLAMTAGWLPIVLQYSGRVLLALLTLAIGWWLINKVSAKASGLAAHHGADPALLSFLGSLISIILKILLAVSAASMIGIATTSFVAIIGAAGLAVGLALQGSLSNFAGGVLILTFRPFRVGEFIEAQGVLGTVNSIQIFHTILLTGDNKTVTIPNGNLSNGIITNYSRQPKRKVIFDVGVDYEADLQKGREVLLALAEDSRVHRDPAAEVVVSALGDSAITLSLRFWTDSGDYWPLMFMLNEQVRDRLGAVGIGIPFPQRVVHFANTAPVAEAQGESSPAA</sequence>
<feature type="domain" description="Mechanosensitive ion channel MscS" evidence="8">
    <location>
        <begin position="111"/>
        <end position="177"/>
    </location>
</feature>
<evidence type="ECO:0000256" key="3">
    <source>
        <dbReference type="ARBA" id="ARBA00022475"/>
    </source>
</evidence>
<name>A0A2Z5A6U6_9PSED</name>
<keyword evidence="7" id="KW-0813">Transport</keyword>
<evidence type="ECO:0000256" key="6">
    <source>
        <dbReference type="ARBA" id="ARBA00023136"/>
    </source>
</evidence>
<dbReference type="AlphaFoldDB" id="A0A2Z5A6U6"/>
<evidence type="ECO:0000256" key="4">
    <source>
        <dbReference type="ARBA" id="ARBA00022692"/>
    </source>
</evidence>
<evidence type="ECO:0000313" key="11">
    <source>
        <dbReference type="Proteomes" id="UP000250579"/>
    </source>
</evidence>
<dbReference type="InterPro" id="IPR006686">
    <property type="entry name" value="MscS_channel_CS"/>
</dbReference>
<comment type="function">
    <text evidence="7">Mechanosensitive channel that participates in the regulation of osmotic pressure changes within the cell, opening in response to stretch forces in the membrane lipid bilayer, without the need for other proteins. Contributes to normal resistance to hypoosmotic shock. Forms an ion channel of 1.0 nanosiemens conductance with a slight preference for anions.</text>
</comment>
<comment type="similarity">
    <text evidence="2 7">Belongs to the MscS (TC 1.A.23) family.</text>
</comment>
<dbReference type="Pfam" id="PF21082">
    <property type="entry name" value="MS_channel_3rd"/>
    <property type="match status" value="1"/>
</dbReference>
<keyword evidence="3" id="KW-1003">Cell membrane</keyword>
<dbReference type="InterPro" id="IPR023408">
    <property type="entry name" value="MscS_beta-dom_sf"/>
</dbReference>
<evidence type="ECO:0000259" key="9">
    <source>
        <dbReference type="Pfam" id="PF21082"/>
    </source>
</evidence>
<dbReference type="GO" id="GO:0005886">
    <property type="term" value="C:plasma membrane"/>
    <property type="evidence" value="ECO:0007669"/>
    <property type="project" value="UniProtKB-SubCell"/>
</dbReference>
<dbReference type="SUPFAM" id="SSF82861">
    <property type="entry name" value="Mechanosensitive channel protein MscS (YggB), transmembrane region"/>
    <property type="match status" value="1"/>
</dbReference>
<dbReference type="GO" id="GO:0008381">
    <property type="term" value="F:mechanosensitive monoatomic ion channel activity"/>
    <property type="evidence" value="ECO:0007669"/>
    <property type="project" value="InterPro"/>
</dbReference>
<keyword evidence="5 7" id="KW-1133">Transmembrane helix</keyword>
<dbReference type="InterPro" id="IPR049278">
    <property type="entry name" value="MS_channel_C"/>
</dbReference>
<dbReference type="SUPFAM" id="SSF50182">
    <property type="entry name" value="Sm-like ribonucleoproteins"/>
    <property type="match status" value="1"/>
</dbReference>
<comment type="caution">
    <text evidence="7">Lacks conserved residue(s) required for the propagation of feature annotation.</text>
</comment>
<dbReference type="Gene3D" id="1.10.287.1260">
    <property type="match status" value="1"/>
</dbReference>
<dbReference type="Pfam" id="PF00924">
    <property type="entry name" value="MS_channel_2nd"/>
    <property type="match status" value="1"/>
</dbReference>
<feature type="transmembrane region" description="Helical" evidence="7">
    <location>
        <begin position="86"/>
        <end position="108"/>
    </location>
</feature>
<evidence type="ECO:0000256" key="2">
    <source>
        <dbReference type="ARBA" id="ARBA00008017"/>
    </source>
</evidence>
<gene>
    <name evidence="10" type="ORF">CE139_07470</name>
</gene>
<evidence type="ECO:0000313" key="10">
    <source>
        <dbReference type="EMBL" id="AXA65656.1"/>
    </source>
</evidence>
<keyword evidence="6 7" id="KW-0472">Membrane</keyword>
<dbReference type="InterPro" id="IPR006685">
    <property type="entry name" value="MscS_channel_2nd"/>
</dbReference>
<comment type="subunit">
    <text evidence="7">Homoheptamer.</text>
</comment>
<dbReference type="Gene3D" id="3.30.70.100">
    <property type="match status" value="1"/>
</dbReference>
<evidence type="ECO:0000256" key="7">
    <source>
        <dbReference type="RuleBase" id="RU369025"/>
    </source>
</evidence>
<keyword evidence="7" id="KW-0406">Ion transport</keyword>
<evidence type="ECO:0000256" key="5">
    <source>
        <dbReference type="ARBA" id="ARBA00022989"/>
    </source>
</evidence>
<evidence type="ECO:0000259" key="8">
    <source>
        <dbReference type="Pfam" id="PF00924"/>
    </source>
</evidence>
<protein>
    <recommendedName>
        <fullName evidence="7">Small-conductance mechanosensitive channel</fullName>
    </recommendedName>
</protein>
<dbReference type="InterPro" id="IPR011014">
    <property type="entry name" value="MscS_channel_TM-2"/>
</dbReference>
<accession>A0A2Z5A6U6</accession>
<comment type="subcellular location">
    <subcellularLocation>
        <location evidence="7">Cell inner membrane</location>
        <topology evidence="7">Multi-pass membrane protein</topology>
    </subcellularLocation>
    <subcellularLocation>
        <location evidence="1">Cell membrane</location>
        <topology evidence="1">Multi-pass membrane protein</topology>
    </subcellularLocation>
</comment>
<dbReference type="InterPro" id="IPR010920">
    <property type="entry name" value="LSM_dom_sf"/>
</dbReference>
<dbReference type="InterPro" id="IPR045275">
    <property type="entry name" value="MscS_archaea/bacteria_type"/>
</dbReference>
<dbReference type="SUPFAM" id="SSF82689">
    <property type="entry name" value="Mechanosensitive channel protein MscS (YggB), C-terminal domain"/>
    <property type="match status" value="1"/>
</dbReference>
<feature type="transmembrane region" description="Helical" evidence="7">
    <location>
        <begin position="62"/>
        <end position="80"/>
    </location>
</feature>
<dbReference type="PANTHER" id="PTHR30221:SF1">
    <property type="entry name" value="SMALL-CONDUCTANCE MECHANOSENSITIVE CHANNEL"/>
    <property type="match status" value="1"/>
</dbReference>
<proteinExistence type="inferred from homology"/>
<keyword evidence="4 7" id="KW-0812">Transmembrane</keyword>
<feature type="transmembrane region" description="Helical" evidence="7">
    <location>
        <begin position="20"/>
        <end position="42"/>
    </location>
</feature>
<dbReference type="InterPro" id="IPR011066">
    <property type="entry name" value="MscS_channel_C_sf"/>
</dbReference>
<feature type="domain" description="Mechanosensitive ion channel MscS C-terminal" evidence="9">
    <location>
        <begin position="184"/>
        <end position="264"/>
    </location>
</feature>